<accession>A0A1G1Z2H1</accession>
<comment type="caution">
    <text evidence="5">The sequence shown here is derived from an EMBL/GenBank/DDBJ whole genome shotgun (WGS) entry which is preliminary data.</text>
</comment>
<organism evidence="5 6">
    <name type="scientific">Candidatus Colwellbacteria bacterium RIFCSPHIGHO2_12_FULL_44_17</name>
    <dbReference type="NCBI Taxonomy" id="1797689"/>
    <lineage>
        <taxon>Bacteria</taxon>
        <taxon>Candidatus Colwelliibacteriota</taxon>
    </lineage>
</organism>
<evidence type="ECO:0000313" key="6">
    <source>
        <dbReference type="Proteomes" id="UP000178515"/>
    </source>
</evidence>
<reference evidence="5 6" key="1">
    <citation type="journal article" date="2016" name="Nat. Commun.">
        <title>Thousands of microbial genomes shed light on interconnected biogeochemical processes in an aquifer system.</title>
        <authorList>
            <person name="Anantharaman K."/>
            <person name="Brown C.T."/>
            <person name="Hug L.A."/>
            <person name="Sharon I."/>
            <person name="Castelle C.J."/>
            <person name="Probst A.J."/>
            <person name="Thomas B.C."/>
            <person name="Singh A."/>
            <person name="Wilkins M.J."/>
            <person name="Karaoz U."/>
            <person name="Brodie E.L."/>
            <person name="Williams K.H."/>
            <person name="Hubbard S.S."/>
            <person name="Banfield J.F."/>
        </authorList>
    </citation>
    <scope>NUCLEOTIDE SEQUENCE [LARGE SCALE GENOMIC DNA]</scope>
</reference>
<evidence type="ECO:0000256" key="1">
    <source>
        <dbReference type="ARBA" id="ARBA00022490"/>
    </source>
</evidence>
<dbReference type="Gene3D" id="1.10.10.10">
    <property type="entry name" value="Winged helix-like DNA-binding domain superfamily/Winged helix DNA-binding domain"/>
    <property type="match status" value="2"/>
</dbReference>
<sequence>MTEENLKAGIEALLFIYGEPITIKKIAEALQTDEVTVLKTLDLLSNDLKTEGRGLMLFTYDKRVQLGTKPDFSSLLSNILKRELSEDVTPAALETLSIIAYAGPCGRAFIDYVRGVNSSFILRSLLMRGLIERFQDPRRQSAFLYQVTFDFLRHLGVSSVSGLPEYTKYQELVAAYRNAQSSPTSSPNEPVQA</sequence>
<dbReference type="InterPro" id="IPR036390">
    <property type="entry name" value="WH_DNA-bd_sf"/>
</dbReference>
<keyword evidence="2" id="KW-0132">Cell division</keyword>
<evidence type="ECO:0000256" key="2">
    <source>
        <dbReference type="ARBA" id="ARBA00022618"/>
    </source>
</evidence>
<dbReference type="Proteomes" id="UP000178515">
    <property type="component" value="Unassembled WGS sequence"/>
</dbReference>
<evidence type="ECO:0000313" key="5">
    <source>
        <dbReference type="EMBL" id="OGY58832.1"/>
    </source>
</evidence>
<dbReference type="STRING" id="1797689.A3F24_02345"/>
<dbReference type="Pfam" id="PF04079">
    <property type="entry name" value="SMC_ScpB"/>
    <property type="match status" value="1"/>
</dbReference>
<proteinExistence type="predicted"/>
<keyword evidence="1" id="KW-0963">Cytoplasm</keyword>
<protein>
    <submittedName>
        <fullName evidence="5">SMC-Scp complex subunit ScpB</fullName>
    </submittedName>
</protein>
<keyword evidence="4" id="KW-0131">Cell cycle</keyword>
<evidence type="ECO:0000256" key="4">
    <source>
        <dbReference type="ARBA" id="ARBA00023306"/>
    </source>
</evidence>
<dbReference type="EMBL" id="MHIX01000032">
    <property type="protein sequence ID" value="OGY58832.1"/>
    <property type="molecule type" value="Genomic_DNA"/>
</dbReference>
<dbReference type="NCBIfam" id="TIGR00281">
    <property type="entry name" value="SMC-Scp complex subunit ScpB"/>
    <property type="match status" value="1"/>
</dbReference>
<keyword evidence="3" id="KW-0159">Chromosome partition</keyword>
<dbReference type="GO" id="GO:0051304">
    <property type="term" value="P:chromosome separation"/>
    <property type="evidence" value="ECO:0007669"/>
    <property type="project" value="InterPro"/>
</dbReference>
<dbReference type="GO" id="GO:0051301">
    <property type="term" value="P:cell division"/>
    <property type="evidence" value="ECO:0007669"/>
    <property type="project" value="UniProtKB-KW"/>
</dbReference>
<name>A0A1G1Z2H1_9BACT</name>
<dbReference type="InterPro" id="IPR005234">
    <property type="entry name" value="ScpB_csome_segregation"/>
</dbReference>
<dbReference type="PANTHER" id="PTHR34298">
    <property type="entry name" value="SEGREGATION AND CONDENSATION PROTEIN B"/>
    <property type="match status" value="1"/>
</dbReference>
<gene>
    <name evidence="5" type="ORF">A3F24_02345</name>
</gene>
<evidence type="ECO:0000256" key="3">
    <source>
        <dbReference type="ARBA" id="ARBA00022829"/>
    </source>
</evidence>
<dbReference type="SUPFAM" id="SSF46785">
    <property type="entry name" value="Winged helix' DNA-binding domain"/>
    <property type="match status" value="2"/>
</dbReference>
<dbReference type="PANTHER" id="PTHR34298:SF2">
    <property type="entry name" value="SEGREGATION AND CONDENSATION PROTEIN B"/>
    <property type="match status" value="1"/>
</dbReference>
<dbReference type="InterPro" id="IPR036388">
    <property type="entry name" value="WH-like_DNA-bd_sf"/>
</dbReference>
<dbReference type="AlphaFoldDB" id="A0A1G1Z2H1"/>